<protein>
    <recommendedName>
        <fullName evidence="4">Spermidine synthase</fullName>
    </recommendedName>
</protein>
<keyword evidence="1" id="KW-0620">Polyamine biosynthesis</keyword>
<dbReference type="InterPro" id="IPR029063">
    <property type="entry name" value="SAM-dependent_MTases_sf"/>
</dbReference>
<evidence type="ECO:0008006" key="4">
    <source>
        <dbReference type="Google" id="ProtNLM"/>
    </source>
</evidence>
<dbReference type="AlphaFoldDB" id="A0A085WEQ8"/>
<name>A0A085WEQ8_9BACT</name>
<dbReference type="RefSeq" id="WP_044192834.1">
    <property type="nucleotide sequence ID" value="NZ_JMCB01000011.1"/>
</dbReference>
<keyword evidence="3" id="KW-1185">Reference proteome</keyword>
<accession>A0A085WEQ8</accession>
<dbReference type="PANTHER" id="PTHR43317:SF3">
    <property type="entry name" value="BLR2883 PROTEIN"/>
    <property type="match status" value="1"/>
</dbReference>
<evidence type="ECO:0000256" key="1">
    <source>
        <dbReference type="ARBA" id="ARBA00023115"/>
    </source>
</evidence>
<evidence type="ECO:0000313" key="3">
    <source>
        <dbReference type="Proteomes" id="UP000028725"/>
    </source>
</evidence>
<dbReference type="OrthoDB" id="9793351at2"/>
<dbReference type="Proteomes" id="UP000028725">
    <property type="component" value="Unassembled WGS sequence"/>
</dbReference>
<dbReference type="PATRIC" id="fig|394096.3.peg.5577"/>
<reference evidence="2 3" key="1">
    <citation type="submission" date="2014-04" db="EMBL/GenBank/DDBJ databases">
        <title>Genome assembly of Hyalangium minutum DSM 14724.</title>
        <authorList>
            <person name="Sharma G."/>
            <person name="Subramanian S."/>
        </authorList>
    </citation>
    <scope>NUCLEOTIDE SEQUENCE [LARGE SCALE GENOMIC DNA]</scope>
    <source>
        <strain evidence="2 3">DSM 14724</strain>
    </source>
</reference>
<gene>
    <name evidence="2" type="ORF">DB31_1236</name>
</gene>
<dbReference type="GO" id="GO:0006596">
    <property type="term" value="P:polyamine biosynthetic process"/>
    <property type="evidence" value="ECO:0007669"/>
    <property type="project" value="UniProtKB-KW"/>
</dbReference>
<dbReference type="Gene3D" id="3.40.50.150">
    <property type="entry name" value="Vaccinia Virus protein VP39"/>
    <property type="match status" value="1"/>
</dbReference>
<proteinExistence type="predicted"/>
<dbReference type="PANTHER" id="PTHR43317">
    <property type="entry name" value="THERMOSPERMINE SYNTHASE ACAULIS5"/>
    <property type="match status" value="1"/>
</dbReference>
<sequence>MKPWEILAQAPAPDGGEFVLHHRDGEFVIRVRGQELMSSRVHGSEEEMARLASAALGGVPNPRVLIGGLGLGYTLRATLDALGPSAEVVVAELAAAIVEWNRGPLAPLAGRPLEDPRARVEVADVRRVMRSGAPWNAILLDVDNGPAALTRASNASLYDEPGLTTAHSALAPKGVLVVWSAGPDERFTSRLAQVGFSAETHQVRAGKGRGTRHTLFVARRRK</sequence>
<dbReference type="SUPFAM" id="SSF53335">
    <property type="entry name" value="S-adenosyl-L-methionine-dependent methyltransferases"/>
    <property type="match status" value="1"/>
</dbReference>
<organism evidence="2 3">
    <name type="scientific">Hyalangium minutum</name>
    <dbReference type="NCBI Taxonomy" id="394096"/>
    <lineage>
        <taxon>Bacteria</taxon>
        <taxon>Pseudomonadati</taxon>
        <taxon>Myxococcota</taxon>
        <taxon>Myxococcia</taxon>
        <taxon>Myxococcales</taxon>
        <taxon>Cystobacterineae</taxon>
        <taxon>Archangiaceae</taxon>
        <taxon>Hyalangium</taxon>
    </lineage>
</organism>
<evidence type="ECO:0000313" key="2">
    <source>
        <dbReference type="EMBL" id="KFE66171.1"/>
    </source>
</evidence>
<dbReference type="EMBL" id="JMCB01000011">
    <property type="protein sequence ID" value="KFE66171.1"/>
    <property type="molecule type" value="Genomic_DNA"/>
</dbReference>
<comment type="caution">
    <text evidence="2">The sequence shown here is derived from an EMBL/GenBank/DDBJ whole genome shotgun (WGS) entry which is preliminary data.</text>
</comment>
<dbReference type="STRING" id="394096.DB31_1236"/>